<dbReference type="SUPFAM" id="SSF52540">
    <property type="entry name" value="P-loop containing nucleoside triphosphate hydrolases"/>
    <property type="match status" value="1"/>
</dbReference>
<dbReference type="RefSeq" id="WP_283830609.1">
    <property type="nucleotide sequence ID" value="NZ_JASJEU010000003.1"/>
</dbReference>
<dbReference type="InterPro" id="IPR008144">
    <property type="entry name" value="Guanylate_kin-like_dom"/>
</dbReference>
<evidence type="ECO:0000256" key="8">
    <source>
        <dbReference type="ARBA" id="ARBA00030128"/>
    </source>
</evidence>
<dbReference type="CDD" id="cd00071">
    <property type="entry name" value="GMPK"/>
    <property type="match status" value="1"/>
</dbReference>
<proteinExistence type="inferred from homology"/>
<dbReference type="HAMAP" id="MF_00328">
    <property type="entry name" value="Guanylate_kinase"/>
    <property type="match status" value="1"/>
</dbReference>
<evidence type="ECO:0000256" key="4">
    <source>
        <dbReference type="ARBA" id="ARBA00022679"/>
    </source>
</evidence>
<sequence length="190" mass="21228">MRRGNLFVISGPSGAGKGTLVARLLRAVPDAWVSVSVTTRAPREGEVDGVHYQFATDEEFQRLVDEDGLLEWAVYAGNRYGTPRATVEEHMAAGQQVILEIDVQGAFQVREKMPSAHLVFIEPPSLQVLEERLRGRGTESDEVIAERLRAAEVELSRKMEYDMRLVNDNLDEATEALVRYVTEQAEEARG</sequence>
<evidence type="ECO:0000256" key="2">
    <source>
        <dbReference type="ARBA" id="ARBA00012961"/>
    </source>
</evidence>
<dbReference type="NCBIfam" id="TIGR03263">
    <property type="entry name" value="guanyl_kin"/>
    <property type="match status" value="1"/>
</dbReference>
<dbReference type="PROSITE" id="PS50052">
    <property type="entry name" value="GUANYLATE_KINASE_2"/>
    <property type="match status" value="1"/>
</dbReference>
<keyword evidence="4 9" id="KW-0808">Transferase</keyword>
<reference evidence="11 12" key="1">
    <citation type="submission" date="2023-05" db="EMBL/GenBank/DDBJ databases">
        <title>Gordonibacter KGMB12511T sp. nov., isolated from faeces of healthy Korean.</title>
        <authorList>
            <person name="Kim H.S."/>
            <person name="Kim J.-S."/>
            <person name="Suh M.K."/>
            <person name="Eom M.K."/>
            <person name="Do H.E."/>
            <person name="Lee J.-S."/>
        </authorList>
    </citation>
    <scope>NUCLEOTIDE SEQUENCE [LARGE SCALE GENOMIC DNA]</scope>
    <source>
        <strain evidence="11 12">KGMB12511</strain>
    </source>
</reference>
<dbReference type="InterPro" id="IPR027417">
    <property type="entry name" value="P-loop_NTPase"/>
</dbReference>
<evidence type="ECO:0000313" key="12">
    <source>
        <dbReference type="Proteomes" id="UP001232750"/>
    </source>
</evidence>
<name>A0ABT7DJ45_9ACTN</name>
<dbReference type="EC" id="2.7.4.8" evidence="2 9"/>
<dbReference type="Proteomes" id="UP001232750">
    <property type="component" value="Unassembled WGS sequence"/>
</dbReference>
<dbReference type="GO" id="GO:0004385">
    <property type="term" value="F:GMP kinase activity"/>
    <property type="evidence" value="ECO:0007669"/>
    <property type="project" value="UniProtKB-EC"/>
</dbReference>
<feature type="binding site" evidence="9">
    <location>
        <begin position="11"/>
        <end position="18"/>
    </location>
    <ligand>
        <name>ATP</name>
        <dbReference type="ChEBI" id="CHEBI:30616"/>
    </ligand>
</feature>
<comment type="caution">
    <text evidence="11">The sequence shown here is derived from an EMBL/GenBank/DDBJ whole genome shotgun (WGS) entry which is preliminary data.</text>
</comment>
<organism evidence="11 12">
    <name type="scientific">Gordonibacter faecis</name>
    <dbReference type="NCBI Taxonomy" id="3047475"/>
    <lineage>
        <taxon>Bacteria</taxon>
        <taxon>Bacillati</taxon>
        <taxon>Actinomycetota</taxon>
        <taxon>Coriobacteriia</taxon>
        <taxon>Eggerthellales</taxon>
        <taxon>Eggerthellaceae</taxon>
        <taxon>Gordonibacter</taxon>
    </lineage>
</organism>
<comment type="subcellular location">
    <subcellularLocation>
        <location evidence="9">Cytoplasm</location>
    </subcellularLocation>
</comment>
<dbReference type="Pfam" id="PF00625">
    <property type="entry name" value="Guanylate_kin"/>
    <property type="match status" value="1"/>
</dbReference>
<gene>
    <name evidence="9 11" type="primary">gmk</name>
    <name evidence="11" type="ORF">QNJ86_00535</name>
</gene>
<feature type="domain" description="Guanylate kinase-like" evidence="10">
    <location>
        <begin position="4"/>
        <end position="182"/>
    </location>
</feature>
<keyword evidence="9" id="KW-0963">Cytoplasm</keyword>
<accession>A0ABT7DJ45</accession>
<evidence type="ECO:0000256" key="5">
    <source>
        <dbReference type="ARBA" id="ARBA00022741"/>
    </source>
</evidence>
<dbReference type="SMART" id="SM00072">
    <property type="entry name" value="GuKc"/>
    <property type="match status" value="1"/>
</dbReference>
<dbReference type="EMBL" id="JASJEU010000003">
    <property type="protein sequence ID" value="MDJ1649277.1"/>
    <property type="molecule type" value="Genomic_DNA"/>
</dbReference>
<comment type="catalytic activity">
    <reaction evidence="9">
        <text>GMP + ATP = GDP + ADP</text>
        <dbReference type="Rhea" id="RHEA:20780"/>
        <dbReference type="ChEBI" id="CHEBI:30616"/>
        <dbReference type="ChEBI" id="CHEBI:58115"/>
        <dbReference type="ChEBI" id="CHEBI:58189"/>
        <dbReference type="ChEBI" id="CHEBI:456216"/>
        <dbReference type="EC" id="2.7.4.8"/>
    </reaction>
</comment>
<dbReference type="Gene3D" id="3.40.50.300">
    <property type="entry name" value="P-loop containing nucleotide triphosphate hydrolases"/>
    <property type="match status" value="1"/>
</dbReference>
<dbReference type="PANTHER" id="PTHR23117">
    <property type="entry name" value="GUANYLATE KINASE-RELATED"/>
    <property type="match status" value="1"/>
</dbReference>
<keyword evidence="6 9" id="KW-0418">Kinase</keyword>
<keyword evidence="5 9" id="KW-0547">Nucleotide-binding</keyword>
<evidence type="ECO:0000256" key="1">
    <source>
        <dbReference type="ARBA" id="ARBA00005790"/>
    </source>
</evidence>
<evidence type="ECO:0000259" key="10">
    <source>
        <dbReference type="PROSITE" id="PS50052"/>
    </source>
</evidence>
<dbReference type="InterPro" id="IPR017665">
    <property type="entry name" value="Guanylate_kinase"/>
</dbReference>
<evidence type="ECO:0000313" key="11">
    <source>
        <dbReference type="EMBL" id="MDJ1649277.1"/>
    </source>
</evidence>
<comment type="similarity">
    <text evidence="1 9">Belongs to the guanylate kinase family.</text>
</comment>
<evidence type="ECO:0000256" key="6">
    <source>
        <dbReference type="ARBA" id="ARBA00022777"/>
    </source>
</evidence>
<keyword evidence="7 9" id="KW-0067">ATP-binding</keyword>
<protein>
    <recommendedName>
        <fullName evidence="3 9">Guanylate kinase</fullName>
        <ecNumber evidence="2 9">2.7.4.8</ecNumber>
    </recommendedName>
    <alternativeName>
        <fullName evidence="8 9">GMP kinase</fullName>
    </alternativeName>
</protein>
<dbReference type="PANTHER" id="PTHR23117:SF13">
    <property type="entry name" value="GUANYLATE KINASE"/>
    <property type="match status" value="1"/>
</dbReference>
<keyword evidence="12" id="KW-1185">Reference proteome</keyword>
<evidence type="ECO:0000256" key="7">
    <source>
        <dbReference type="ARBA" id="ARBA00022840"/>
    </source>
</evidence>
<evidence type="ECO:0000256" key="9">
    <source>
        <dbReference type="HAMAP-Rule" id="MF_00328"/>
    </source>
</evidence>
<evidence type="ECO:0000256" key="3">
    <source>
        <dbReference type="ARBA" id="ARBA00016296"/>
    </source>
</evidence>
<dbReference type="InterPro" id="IPR008145">
    <property type="entry name" value="GK/Ca_channel_bsu"/>
</dbReference>
<dbReference type="Gene3D" id="3.30.63.10">
    <property type="entry name" value="Guanylate Kinase phosphate binding domain"/>
    <property type="match status" value="1"/>
</dbReference>
<comment type="function">
    <text evidence="9">Essential for recycling GMP and indirectly, cGMP.</text>
</comment>